<reference evidence="2 3" key="1">
    <citation type="journal article" date="2020" name="Mol. Biol. Evol.">
        <title>Distinct Expression and Methylation Patterns for Genes with Different Fates following a Single Whole-Genome Duplication in Flowering Plants.</title>
        <authorList>
            <person name="Shi T."/>
            <person name="Rahmani R.S."/>
            <person name="Gugger P.F."/>
            <person name="Wang M."/>
            <person name="Li H."/>
            <person name="Zhang Y."/>
            <person name="Li Z."/>
            <person name="Wang Q."/>
            <person name="Van de Peer Y."/>
            <person name="Marchal K."/>
            <person name="Chen J."/>
        </authorList>
    </citation>
    <scope>NUCLEOTIDE SEQUENCE [LARGE SCALE GENOMIC DNA]</scope>
    <source>
        <tissue evidence="2">Leaf</tissue>
    </source>
</reference>
<keyword evidence="3" id="KW-1185">Reference proteome</keyword>
<protein>
    <submittedName>
        <fullName evidence="2">Uncharacterized protein</fullName>
    </submittedName>
</protein>
<dbReference type="Proteomes" id="UP000607653">
    <property type="component" value="Unassembled WGS sequence"/>
</dbReference>
<proteinExistence type="predicted"/>
<evidence type="ECO:0000313" key="3">
    <source>
        <dbReference type="Proteomes" id="UP000607653"/>
    </source>
</evidence>
<dbReference type="AlphaFoldDB" id="A0A822Y856"/>
<comment type="caution">
    <text evidence="2">The sequence shown here is derived from an EMBL/GenBank/DDBJ whole genome shotgun (WGS) entry which is preliminary data.</text>
</comment>
<name>A0A822Y856_NELNU</name>
<accession>A0A822Y856</accession>
<dbReference type="EMBL" id="DUZY01000002">
    <property type="protein sequence ID" value="DAD30234.1"/>
    <property type="molecule type" value="Genomic_DNA"/>
</dbReference>
<evidence type="ECO:0000313" key="1">
    <source>
        <dbReference type="EMBL" id="DAD27221.1"/>
    </source>
</evidence>
<evidence type="ECO:0000313" key="2">
    <source>
        <dbReference type="EMBL" id="DAD30234.1"/>
    </source>
</evidence>
<sequence length="109" mass="11952">MHGWQALKLVSAASRRTRRETSFAWQRLNTGSTNSHLRLVFQRYTTDEASLIILAPSQVLFSPSLSSSLSPPICSPFTTPVMVLGVPGPPWSFLSSSVSSVKTPSFLWA</sequence>
<dbReference type="EMBL" id="DUZY01000002">
    <property type="protein sequence ID" value="DAD27221.1"/>
    <property type="molecule type" value="Genomic_DNA"/>
</dbReference>
<organism evidence="2 3">
    <name type="scientific">Nelumbo nucifera</name>
    <name type="common">Sacred lotus</name>
    <dbReference type="NCBI Taxonomy" id="4432"/>
    <lineage>
        <taxon>Eukaryota</taxon>
        <taxon>Viridiplantae</taxon>
        <taxon>Streptophyta</taxon>
        <taxon>Embryophyta</taxon>
        <taxon>Tracheophyta</taxon>
        <taxon>Spermatophyta</taxon>
        <taxon>Magnoliopsida</taxon>
        <taxon>Proteales</taxon>
        <taxon>Nelumbonaceae</taxon>
        <taxon>Nelumbo</taxon>
    </lineage>
</organism>
<gene>
    <name evidence="1" type="ORF">HUJ06_028689</name>
    <name evidence="2" type="ORF">HUJ06_031702</name>
</gene>